<protein>
    <recommendedName>
        <fullName evidence="5">Lipoprotein</fullName>
    </recommendedName>
</protein>
<organism evidence="3 4">
    <name type="scientific">Leifsonia poae</name>
    <dbReference type="NCBI Taxonomy" id="110933"/>
    <lineage>
        <taxon>Bacteria</taxon>
        <taxon>Bacillati</taxon>
        <taxon>Actinomycetota</taxon>
        <taxon>Actinomycetes</taxon>
        <taxon>Micrococcales</taxon>
        <taxon>Microbacteriaceae</taxon>
        <taxon>Leifsonia</taxon>
    </lineage>
</organism>
<dbReference type="EMBL" id="BSEN01000015">
    <property type="protein sequence ID" value="GLJ78262.1"/>
    <property type="molecule type" value="Genomic_DNA"/>
</dbReference>
<reference evidence="3" key="1">
    <citation type="journal article" date="2014" name="Int. J. Syst. Evol. Microbiol.">
        <title>Complete genome sequence of Corynebacterium casei LMG S-19264T (=DSM 44701T), isolated from a smear-ripened cheese.</title>
        <authorList>
            <consortium name="US DOE Joint Genome Institute (JGI-PGF)"/>
            <person name="Walter F."/>
            <person name="Albersmeier A."/>
            <person name="Kalinowski J."/>
            <person name="Ruckert C."/>
        </authorList>
    </citation>
    <scope>NUCLEOTIDE SEQUENCE</scope>
    <source>
        <strain evidence="3">VKM Ac-1401</strain>
    </source>
</reference>
<evidence type="ECO:0000256" key="1">
    <source>
        <dbReference type="SAM" id="MobiDB-lite"/>
    </source>
</evidence>
<evidence type="ECO:0008006" key="5">
    <source>
        <dbReference type="Google" id="ProtNLM"/>
    </source>
</evidence>
<accession>A0A9W6HDE2</accession>
<dbReference type="RefSeq" id="WP_271178849.1">
    <property type="nucleotide sequence ID" value="NZ_BAAAJO010000003.1"/>
</dbReference>
<feature type="region of interest" description="Disordered" evidence="1">
    <location>
        <begin position="34"/>
        <end position="66"/>
    </location>
</feature>
<evidence type="ECO:0000256" key="2">
    <source>
        <dbReference type="SAM" id="SignalP"/>
    </source>
</evidence>
<keyword evidence="4" id="KW-1185">Reference proteome</keyword>
<dbReference type="Proteomes" id="UP001142372">
    <property type="component" value="Unassembled WGS sequence"/>
</dbReference>
<dbReference type="PROSITE" id="PS51257">
    <property type="entry name" value="PROKAR_LIPOPROTEIN"/>
    <property type="match status" value="1"/>
</dbReference>
<feature type="chain" id="PRO_5040854926" description="Lipoprotein" evidence="2">
    <location>
        <begin position="34"/>
        <end position="236"/>
    </location>
</feature>
<proteinExistence type="predicted"/>
<feature type="compositionally biased region" description="Low complexity" evidence="1">
    <location>
        <begin position="40"/>
        <end position="53"/>
    </location>
</feature>
<dbReference type="AlphaFoldDB" id="A0A9W6HDE2"/>
<name>A0A9W6HDE2_9MICO</name>
<gene>
    <name evidence="3" type="ORF">GCM10017584_38360</name>
</gene>
<reference evidence="3" key="2">
    <citation type="submission" date="2023-01" db="EMBL/GenBank/DDBJ databases">
        <authorList>
            <person name="Sun Q."/>
            <person name="Evtushenko L."/>
        </authorList>
    </citation>
    <scope>NUCLEOTIDE SEQUENCE</scope>
    <source>
        <strain evidence="3">VKM Ac-1401</strain>
    </source>
</reference>
<comment type="caution">
    <text evidence="3">The sequence shown here is derived from an EMBL/GenBank/DDBJ whole genome shotgun (WGS) entry which is preliminary data.</text>
</comment>
<evidence type="ECO:0000313" key="3">
    <source>
        <dbReference type="EMBL" id="GLJ78262.1"/>
    </source>
</evidence>
<feature type="signal peptide" evidence="2">
    <location>
        <begin position="1"/>
        <end position="33"/>
    </location>
</feature>
<keyword evidence="2" id="KW-0732">Signal</keyword>
<evidence type="ECO:0000313" key="4">
    <source>
        <dbReference type="Proteomes" id="UP001142372"/>
    </source>
</evidence>
<sequence length="236" mass="25100">MARNVSRLKQFATAAATLAAVGLLVGCAATASAHPDARSTATPTPEAVTVPMPDLGPSPAPAPQTAAQTEQLRIARADEAWKQLVQQYPSAVRPQVTFDGYISDATEMDVMTQCYTEQKVPIALGYPAGAQKGDKATSVGAETTNEQEAIGAYVCNVEHPYPPTSPMTQQQLGWLYDYLTRFLAPCYQANGIANPPAPSRADFIAKWPHQNWFPSDGGLMDGPRAAAIVKACPSPK</sequence>